<evidence type="ECO:0000256" key="1">
    <source>
        <dbReference type="SAM" id="MobiDB-lite"/>
    </source>
</evidence>
<accession>A0A5J9SM56</accession>
<dbReference type="Gramene" id="TVU00023">
    <property type="protein sequence ID" value="TVU00023"/>
    <property type="gene ID" value="EJB05_54575"/>
</dbReference>
<sequence>MRKRARSRIWQRPMRNGGRINERSPGTSPCDHSSDWRRRTAARSCGTGAAPLLQLRARASQRERGGGELVWAEDKVEQGSMHLDRLRLGAMKLGCGVELASGTTSTGQFAQPEEGGGRRSILASFFNEYAAEAFLKT</sequence>
<keyword evidence="3" id="KW-1185">Reference proteome</keyword>
<gene>
    <name evidence="2" type="ORF">EJB05_54575</name>
</gene>
<evidence type="ECO:0000313" key="3">
    <source>
        <dbReference type="Proteomes" id="UP000324897"/>
    </source>
</evidence>
<proteinExistence type="predicted"/>
<evidence type="ECO:0000313" key="2">
    <source>
        <dbReference type="EMBL" id="TVU00023.1"/>
    </source>
</evidence>
<protein>
    <submittedName>
        <fullName evidence="2">Uncharacterized protein</fullName>
    </submittedName>
</protein>
<feature type="non-terminal residue" evidence="2">
    <location>
        <position position="1"/>
    </location>
</feature>
<reference evidence="2 3" key="1">
    <citation type="journal article" date="2019" name="Sci. Rep.">
        <title>A high-quality genome of Eragrostis curvula grass provides insights into Poaceae evolution and supports new strategies to enhance forage quality.</title>
        <authorList>
            <person name="Carballo J."/>
            <person name="Santos B.A.C.M."/>
            <person name="Zappacosta D."/>
            <person name="Garbus I."/>
            <person name="Selva J.P."/>
            <person name="Gallo C.A."/>
            <person name="Diaz A."/>
            <person name="Albertini E."/>
            <person name="Caccamo M."/>
            <person name="Echenique V."/>
        </authorList>
    </citation>
    <scope>NUCLEOTIDE SEQUENCE [LARGE SCALE GENOMIC DNA]</scope>
    <source>
        <strain evidence="3">cv. Victoria</strain>
        <tissue evidence="2">Leaf</tissue>
    </source>
</reference>
<comment type="caution">
    <text evidence="2">The sequence shown here is derived from an EMBL/GenBank/DDBJ whole genome shotgun (WGS) entry which is preliminary data.</text>
</comment>
<dbReference type="Proteomes" id="UP000324897">
    <property type="component" value="Unassembled WGS sequence"/>
</dbReference>
<dbReference type="AlphaFoldDB" id="A0A5J9SM56"/>
<feature type="region of interest" description="Disordered" evidence="1">
    <location>
        <begin position="1"/>
        <end position="41"/>
    </location>
</feature>
<organism evidence="2 3">
    <name type="scientific">Eragrostis curvula</name>
    <name type="common">weeping love grass</name>
    <dbReference type="NCBI Taxonomy" id="38414"/>
    <lineage>
        <taxon>Eukaryota</taxon>
        <taxon>Viridiplantae</taxon>
        <taxon>Streptophyta</taxon>
        <taxon>Embryophyta</taxon>
        <taxon>Tracheophyta</taxon>
        <taxon>Spermatophyta</taxon>
        <taxon>Magnoliopsida</taxon>
        <taxon>Liliopsida</taxon>
        <taxon>Poales</taxon>
        <taxon>Poaceae</taxon>
        <taxon>PACMAD clade</taxon>
        <taxon>Chloridoideae</taxon>
        <taxon>Eragrostideae</taxon>
        <taxon>Eragrostidinae</taxon>
        <taxon>Eragrostis</taxon>
    </lineage>
</organism>
<dbReference type="EMBL" id="RWGY01000642">
    <property type="protein sequence ID" value="TVU00023.1"/>
    <property type="molecule type" value="Genomic_DNA"/>
</dbReference>
<name>A0A5J9SM56_9POAL</name>